<dbReference type="InterPro" id="IPR000197">
    <property type="entry name" value="Znf_TAZ"/>
</dbReference>
<organism evidence="6 7">
    <name type="scientific">Ancylostoma ceylanicum</name>
    <dbReference type="NCBI Taxonomy" id="53326"/>
    <lineage>
        <taxon>Eukaryota</taxon>
        <taxon>Metazoa</taxon>
        <taxon>Ecdysozoa</taxon>
        <taxon>Nematoda</taxon>
        <taxon>Chromadorea</taxon>
        <taxon>Rhabditida</taxon>
        <taxon>Rhabditina</taxon>
        <taxon>Rhabditomorpha</taxon>
        <taxon>Strongyloidea</taxon>
        <taxon>Ancylostomatidae</taxon>
        <taxon>Ancylostomatinae</taxon>
        <taxon>Ancylostoma</taxon>
    </lineage>
</organism>
<comment type="caution">
    <text evidence="6">The sequence shown here is derived from an EMBL/GenBank/DDBJ whole genome shotgun (WGS) entry which is preliminary data.</text>
</comment>
<feature type="zinc finger region" description="TAZ-type" evidence="4">
    <location>
        <begin position="12"/>
        <end position="118"/>
    </location>
</feature>
<keyword evidence="1 4" id="KW-0479">Metal-binding</keyword>
<proteinExistence type="predicted"/>
<name>A0A016TSN4_9BILA</name>
<evidence type="ECO:0000256" key="3">
    <source>
        <dbReference type="ARBA" id="ARBA00022833"/>
    </source>
</evidence>
<dbReference type="STRING" id="53326.A0A016TSN4"/>
<evidence type="ECO:0000256" key="4">
    <source>
        <dbReference type="PROSITE-ProRule" id="PRU00203"/>
    </source>
</evidence>
<evidence type="ECO:0000256" key="1">
    <source>
        <dbReference type="ARBA" id="ARBA00022723"/>
    </source>
</evidence>
<evidence type="ECO:0000259" key="5">
    <source>
        <dbReference type="PROSITE" id="PS50134"/>
    </source>
</evidence>
<dbReference type="InterPro" id="IPR035898">
    <property type="entry name" value="TAZ_dom_sf"/>
</dbReference>
<keyword evidence="2 4" id="KW-0863">Zinc-finger</keyword>
<gene>
    <name evidence="6" type="primary">Acey_s0081.g1488</name>
    <name evidence="6" type="ORF">Y032_0081g1488</name>
</gene>
<accession>A0A016TSN4</accession>
<evidence type="ECO:0000256" key="2">
    <source>
        <dbReference type="ARBA" id="ARBA00022771"/>
    </source>
</evidence>
<reference evidence="7" key="1">
    <citation type="journal article" date="2015" name="Nat. Genet.">
        <title>The genome and transcriptome of the zoonotic hookworm Ancylostoma ceylanicum identify infection-specific gene families.</title>
        <authorList>
            <person name="Schwarz E.M."/>
            <person name="Hu Y."/>
            <person name="Antoshechkin I."/>
            <person name="Miller M.M."/>
            <person name="Sternberg P.W."/>
            <person name="Aroian R.V."/>
        </authorList>
    </citation>
    <scope>NUCLEOTIDE SEQUENCE</scope>
    <source>
        <strain evidence="7">HY135</strain>
    </source>
</reference>
<dbReference type="Gene3D" id="1.20.1020.10">
    <property type="entry name" value="TAZ domain"/>
    <property type="match status" value="1"/>
</dbReference>
<evidence type="ECO:0000313" key="6">
    <source>
        <dbReference type="EMBL" id="EYC05637.1"/>
    </source>
</evidence>
<dbReference type="AlphaFoldDB" id="A0A016TSN4"/>
<dbReference type="EMBL" id="JARK01001417">
    <property type="protein sequence ID" value="EYC05637.1"/>
    <property type="molecule type" value="Genomic_DNA"/>
</dbReference>
<dbReference type="Proteomes" id="UP000024635">
    <property type="component" value="Unassembled WGS sequence"/>
</dbReference>
<sequence length="254" mass="28741">MAPGETMADLEQFGSKEELRDHLGDLIHALRSHNPCTNLRRGDPLWCRKTSCVRPGILWCHMHRCSSEEACYGDLFTLLIQNFCRLFPRADCKCLYSRHIIAHWMNCQDKDCFVCGPWIRPTMLEEQPKKFLDEVFGTSTSALVRGQHSKTANKAAEDSHNHFIPMSINEDERDLTVSDFEEEMELLRLALGEINSDLMQPPPEKVEKVMDPIAAPTKCTCSKENAARDKPGPSGYCGPYIRPVFMGSSCCEAV</sequence>
<keyword evidence="7" id="KW-1185">Reference proteome</keyword>
<feature type="domain" description="TAZ-type" evidence="5">
    <location>
        <begin position="12"/>
        <end position="118"/>
    </location>
</feature>
<dbReference type="PROSITE" id="PS50134">
    <property type="entry name" value="ZF_TAZ"/>
    <property type="match status" value="1"/>
</dbReference>
<dbReference type="GO" id="GO:0008270">
    <property type="term" value="F:zinc ion binding"/>
    <property type="evidence" value="ECO:0007669"/>
    <property type="project" value="UniProtKB-KW"/>
</dbReference>
<evidence type="ECO:0000313" key="7">
    <source>
        <dbReference type="Proteomes" id="UP000024635"/>
    </source>
</evidence>
<keyword evidence="3 4" id="KW-0862">Zinc</keyword>
<protein>
    <recommendedName>
        <fullName evidence="5">TAZ-type domain-containing protein</fullName>
    </recommendedName>
</protein>
<dbReference type="OrthoDB" id="5834718at2759"/>